<evidence type="ECO:0000256" key="11">
    <source>
        <dbReference type="SAM" id="MobiDB-lite"/>
    </source>
</evidence>
<dbReference type="GO" id="GO:0004794">
    <property type="term" value="F:threonine deaminase activity"/>
    <property type="evidence" value="ECO:0007669"/>
    <property type="project" value="TreeGrafter"/>
</dbReference>
<dbReference type="PANTHER" id="PTHR48078:SF2">
    <property type="entry name" value="CATABOLIC L-SERINE_THREONINE DEHYDRATASE"/>
    <property type="match status" value="1"/>
</dbReference>
<dbReference type="EMBL" id="JAAAJB010000631">
    <property type="protein sequence ID" value="KAG0252797.1"/>
    <property type="molecule type" value="Genomic_DNA"/>
</dbReference>
<evidence type="ECO:0000256" key="8">
    <source>
        <dbReference type="ARBA" id="ARBA00022898"/>
    </source>
</evidence>
<evidence type="ECO:0000256" key="7">
    <source>
        <dbReference type="ARBA" id="ARBA00022490"/>
    </source>
</evidence>
<dbReference type="Proteomes" id="UP000807716">
    <property type="component" value="Unassembled WGS sequence"/>
</dbReference>
<proteinExistence type="inferred from homology"/>
<keyword evidence="7" id="KW-0963">Cytoplasm</keyword>
<dbReference type="Gene3D" id="3.40.50.1100">
    <property type="match status" value="2"/>
</dbReference>
<organism evidence="13 14">
    <name type="scientific">Actinomortierella ambigua</name>
    <dbReference type="NCBI Taxonomy" id="1343610"/>
    <lineage>
        <taxon>Eukaryota</taxon>
        <taxon>Fungi</taxon>
        <taxon>Fungi incertae sedis</taxon>
        <taxon>Mucoromycota</taxon>
        <taxon>Mortierellomycotina</taxon>
        <taxon>Mortierellomycetes</taxon>
        <taxon>Mortierellales</taxon>
        <taxon>Mortierellaceae</taxon>
        <taxon>Actinomortierella</taxon>
    </lineage>
</organism>
<dbReference type="FunFam" id="3.40.50.1100:FF:000040">
    <property type="entry name" value="L-serine dehydratase, putative"/>
    <property type="match status" value="1"/>
</dbReference>
<evidence type="ECO:0000313" key="14">
    <source>
        <dbReference type="Proteomes" id="UP000807716"/>
    </source>
</evidence>
<accession>A0A9P6PU47</accession>
<dbReference type="InterPro" id="IPR050147">
    <property type="entry name" value="Ser/Thr_Dehydratase"/>
</dbReference>
<sequence>MATASKKLHNQTPLMYSTELSRKLQTNVWLKLEALQPSGSFKIRGLGHMCLMAFQRHGKDMHLVCSSGGNAGLAVAYTGRQLDCKTTIVVPQSTSLYMREKLQLEGATVIVEGEAWDDADKLARTLVDQDPHGVYIPPFDHPDIWEGNSTMVDELKVQLGGAEPDAIICSVGGGGLLCGVIEGCQRAGWKNTPVLAIETHGASSFNQAVKAGKLVTLPKITTIATTLGAKCVAARALDLSMIHPVVPFAVSDAMAVRACWEFLDDHRLLVEPSCGAALSALYTPDLLRFLFPHLTTSSNVVVIVCGGSNITFEMLKQYQATYMSEALSTVAIRNGDRVMLKMVNHSTTAATASESNGTSPANEQGAQTVKIEQHEKAVNGNSPATATDAVVA</sequence>
<protein>
    <recommendedName>
        <fullName evidence="5">L-serine ammonia-lyase</fullName>
        <ecNumber evidence="5">4.3.1.17</ecNumber>
    </recommendedName>
</protein>
<evidence type="ECO:0000256" key="5">
    <source>
        <dbReference type="ARBA" id="ARBA00012093"/>
    </source>
</evidence>
<keyword evidence="9" id="KW-0456">Lyase</keyword>
<dbReference type="SUPFAM" id="SSF53686">
    <property type="entry name" value="Tryptophan synthase beta subunit-like PLP-dependent enzymes"/>
    <property type="match status" value="1"/>
</dbReference>
<gene>
    <name evidence="13" type="ORF">DFQ27_007856</name>
</gene>
<feature type="domain" description="Tryptophan synthase beta chain-like PALP" evidence="12">
    <location>
        <begin position="9"/>
        <end position="306"/>
    </location>
</feature>
<evidence type="ECO:0000256" key="6">
    <source>
        <dbReference type="ARBA" id="ARBA00022432"/>
    </source>
</evidence>
<dbReference type="PROSITE" id="PS00165">
    <property type="entry name" value="DEHYDRATASE_SER_THR"/>
    <property type="match status" value="1"/>
</dbReference>
<evidence type="ECO:0000256" key="2">
    <source>
        <dbReference type="ARBA" id="ARBA00004496"/>
    </source>
</evidence>
<comment type="catalytic activity">
    <reaction evidence="10">
        <text>L-serine = pyruvate + NH4(+)</text>
        <dbReference type="Rhea" id="RHEA:19169"/>
        <dbReference type="ChEBI" id="CHEBI:15361"/>
        <dbReference type="ChEBI" id="CHEBI:28938"/>
        <dbReference type="ChEBI" id="CHEBI:33384"/>
        <dbReference type="EC" id="4.3.1.17"/>
    </reaction>
</comment>
<evidence type="ECO:0000256" key="4">
    <source>
        <dbReference type="ARBA" id="ARBA00010869"/>
    </source>
</evidence>
<dbReference type="GO" id="GO:0005737">
    <property type="term" value="C:cytoplasm"/>
    <property type="evidence" value="ECO:0007669"/>
    <property type="project" value="UniProtKB-SubCell"/>
</dbReference>
<dbReference type="Pfam" id="PF00291">
    <property type="entry name" value="PALP"/>
    <property type="match status" value="1"/>
</dbReference>
<comment type="caution">
    <text evidence="13">The sequence shown here is derived from an EMBL/GenBank/DDBJ whole genome shotgun (WGS) entry which is preliminary data.</text>
</comment>
<feature type="region of interest" description="Disordered" evidence="11">
    <location>
        <begin position="349"/>
        <end position="368"/>
    </location>
</feature>
<dbReference type="GO" id="GO:0009097">
    <property type="term" value="P:isoleucine biosynthetic process"/>
    <property type="evidence" value="ECO:0007669"/>
    <property type="project" value="TreeGrafter"/>
</dbReference>
<dbReference type="GO" id="GO:0030170">
    <property type="term" value="F:pyridoxal phosphate binding"/>
    <property type="evidence" value="ECO:0007669"/>
    <property type="project" value="InterPro"/>
</dbReference>
<dbReference type="PANTHER" id="PTHR48078">
    <property type="entry name" value="THREONINE DEHYDRATASE, MITOCHONDRIAL-RELATED"/>
    <property type="match status" value="1"/>
</dbReference>
<dbReference type="InterPro" id="IPR036052">
    <property type="entry name" value="TrpB-like_PALP_sf"/>
</dbReference>
<keyword evidence="6" id="KW-0312">Gluconeogenesis</keyword>
<dbReference type="CDD" id="cd06448">
    <property type="entry name" value="L-Ser-dehyd"/>
    <property type="match status" value="1"/>
</dbReference>
<evidence type="ECO:0000313" key="13">
    <source>
        <dbReference type="EMBL" id="KAG0252797.1"/>
    </source>
</evidence>
<dbReference type="InterPro" id="IPR001926">
    <property type="entry name" value="TrpB-like_PALP"/>
</dbReference>
<dbReference type="GO" id="GO:0006567">
    <property type="term" value="P:L-threonine catabolic process"/>
    <property type="evidence" value="ECO:0007669"/>
    <property type="project" value="TreeGrafter"/>
</dbReference>
<dbReference type="AlphaFoldDB" id="A0A9P6PU47"/>
<evidence type="ECO:0000256" key="3">
    <source>
        <dbReference type="ARBA" id="ARBA00004742"/>
    </source>
</evidence>
<dbReference type="EC" id="4.3.1.17" evidence="5"/>
<comment type="subcellular location">
    <subcellularLocation>
        <location evidence="2">Cytoplasm</location>
    </subcellularLocation>
</comment>
<comment type="cofactor">
    <cofactor evidence="1">
        <name>pyridoxal 5'-phosphate</name>
        <dbReference type="ChEBI" id="CHEBI:597326"/>
    </cofactor>
</comment>
<feature type="compositionally biased region" description="Polar residues" evidence="11">
    <location>
        <begin position="349"/>
        <end position="367"/>
    </location>
</feature>
<evidence type="ECO:0000259" key="12">
    <source>
        <dbReference type="Pfam" id="PF00291"/>
    </source>
</evidence>
<dbReference type="InterPro" id="IPR000634">
    <property type="entry name" value="Ser/Thr_deHydtase_PyrdxlP-BS"/>
</dbReference>
<keyword evidence="14" id="KW-1185">Reference proteome</keyword>
<reference evidence="13" key="1">
    <citation type="journal article" date="2020" name="Fungal Divers.">
        <title>Resolving the Mortierellaceae phylogeny through synthesis of multi-gene phylogenetics and phylogenomics.</title>
        <authorList>
            <person name="Vandepol N."/>
            <person name="Liber J."/>
            <person name="Desiro A."/>
            <person name="Na H."/>
            <person name="Kennedy M."/>
            <person name="Barry K."/>
            <person name="Grigoriev I.V."/>
            <person name="Miller A.N."/>
            <person name="O'Donnell K."/>
            <person name="Stajich J.E."/>
            <person name="Bonito G."/>
        </authorList>
    </citation>
    <scope>NUCLEOTIDE SEQUENCE</scope>
    <source>
        <strain evidence="13">BC1065</strain>
    </source>
</reference>
<comment type="similarity">
    <text evidence="4">Belongs to the serine/threonine dehydratase family.</text>
</comment>
<dbReference type="OrthoDB" id="7773036at2759"/>
<keyword evidence="8" id="KW-0663">Pyridoxal phosphate</keyword>
<dbReference type="GO" id="GO:0003941">
    <property type="term" value="F:L-serine ammonia-lyase activity"/>
    <property type="evidence" value="ECO:0007669"/>
    <property type="project" value="UniProtKB-EC"/>
</dbReference>
<evidence type="ECO:0000256" key="10">
    <source>
        <dbReference type="ARBA" id="ARBA00049406"/>
    </source>
</evidence>
<evidence type="ECO:0000256" key="9">
    <source>
        <dbReference type="ARBA" id="ARBA00023239"/>
    </source>
</evidence>
<dbReference type="GO" id="GO:0006094">
    <property type="term" value="P:gluconeogenesis"/>
    <property type="evidence" value="ECO:0007669"/>
    <property type="project" value="UniProtKB-KW"/>
</dbReference>
<dbReference type="GO" id="GO:0006565">
    <property type="term" value="P:L-serine catabolic process"/>
    <property type="evidence" value="ECO:0007669"/>
    <property type="project" value="TreeGrafter"/>
</dbReference>
<name>A0A9P6PU47_9FUNG</name>
<evidence type="ECO:0000256" key="1">
    <source>
        <dbReference type="ARBA" id="ARBA00001933"/>
    </source>
</evidence>
<comment type="pathway">
    <text evidence="3">Carbohydrate biosynthesis; gluconeogenesis.</text>
</comment>